<sequence length="196" mass="23640">MILNKLKKLSGDASFRSFYRHKNLKRSSVLVYCKKRKKSNLVIYDAINNILINNKLIAPKLINKNYKKNYIEIEDFGNLTVFQLLRKKKINKLYYYKKIILLLRKIQKIKKKKIKKFLKKDYKIPYYSNKILFDEANLFLQWYLPKFIKGNKKIILKKKISRILKNLLNKLTYGKKVFVHRDFHVSNIMITRKGFG</sequence>
<name>A0A382KPD7_9ZZZZ</name>
<organism evidence="1">
    <name type="scientific">marine metagenome</name>
    <dbReference type="NCBI Taxonomy" id="408172"/>
    <lineage>
        <taxon>unclassified sequences</taxon>
        <taxon>metagenomes</taxon>
        <taxon>ecological metagenomes</taxon>
    </lineage>
</organism>
<dbReference type="InterPro" id="IPR011009">
    <property type="entry name" value="Kinase-like_dom_sf"/>
</dbReference>
<dbReference type="AlphaFoldDB" id="A0A382KPD7"/>
<dbReference type="Gene3D" id="3.90.1200.10">
    <property type="match status" value="1"/>
</dbReference>
<evidence type="ECO:0008006" key="2">
    <source>
        <dbReference type="Google" id="ProtNLM"/>
    </source>
</evidence>
<dbReference type="EMBL" id="UINC01081871">
    <property type="protein sequence ID" value="SVC26129.1"/>
    <property type="molecule type" value="Genomic_DNA"/>
</dbReference>
<reference evidence="1" key="1">
    <citation type="submission" date="2018-05" db="EMBL/GenBank/DDBJ databases">
        <authorList>
            <person name="Lanie J.A."/>
            <person name="Ng W.-L."/>
            <person name="Kazmierczak K.M."/>
            <person name="Andrzejewski T.M."/>
            <person name="Davidsen T.M."/>
            <person name="Wayne K.J."/>
            <person name="Tettelin H."/>
            <person name="Glass J.I."/>
            <person name="Rusch D."/>
            <person name="Podicherti R."/>
            <person name="Tsui H.-C.T."/>
            <person name="Winkler M.E."/>
        </authorList>
    </citation>
    <scope>NUCLEOTIDE SEQUENCE</scope>
</reference>
<proteinExistence type="predicted"/>
<accession>A0A382KPD7</accession>
<dbReference type="SUPFAM" id="SSF56112">
    <property type="entry name" value="Protein kinase-like (PK-like)"/>
    <property type="match status" value="1"/>
</dbReference>
<evidence type="ECO:0000313" key="1">
    <source>
        <dbReference type="EMBL" id="SVC26129.1"/>
    </source>
</evidence>
<dbReference type="Gene3D" id="3.30.200.20">
    <property type="entry name" value="Phosphorylase Kinase, domain 1"/>
    <property type="match status" value="1"/>
</dbReference>
<feature type="non-terminal residue" evidence="1">
    <location>
        <position position="196"/>
    </location>
</feature>
<protein>
    <recommendedName>
        <fullName evidence="2">Aminoglycoside phosphotransferase domain-containing protein</fullName>
    </recommendedName>
</protein>
<gene>
    <name evidence="1" type="ORF">METZ01_LOCUS278983</name>
</gene>